<evidence type="ECO:0000313" key="1">
    <source>
        <dbReference type="EMBL" id="SJZ45694.1"/>
    </source>
</evidence>
<gene>
    <name evidence="1" type="ORF">SAMN02745116_00379</name>
</gene>
<protein>
    <submittedName>
        <fullName evidence="1">Uncharacterized protein</fullName>
    </submittedName>
</protein>
<dbReference type="STRING" id="263852.SAMN02745116_00379"/>
<dbReference type="RefSeq" id="WP_078806342.1">
    <property type="nucleotide sequence ID" value="NZ_FUXI01000003.1"/>
</dbReference>
<organism evidence="1 2">
    <name type="scientific">Pilibacter termitis</name>
    <dbReference type="NCBI Taxonomy" id="263852"/>
    <lineage>
        <taxon>Bacteria</taxon>
        <taxon>Bacillati</taxon>
        <taxon>Bacillota</taxon>
        <taxon>Bacilli</taxon>
        <taxon>Lactobacillales</taxon>
        <taxon>Enterococcaceae</taxon>
        <taxon>Pilibacter</taxon>
    </lineage>
</organism>
<proteinExistence type="predicted"/>
<name>A0A1T4KTC1_9ENTE</name>
<reference evidence="1 2" key="1">
    <citation type="submission" date="2017-02" db="EMBL/GenBank/DDBJ databases">
        <authorList>
            <person name="Peterson S.W."/>
        </authorList>
    </citation>
    <scope>NUCLEOTIDE SEQUENCE [LARGE SCALE GENOMIC DNA]</scope>
    <source>
        <strain evidence="1 2">ATCC BAA-1030</strain>
    </source>
</reference>
<sequence>MTISNEEFQFTIAQFLLIDPTAQTPRVHPKRMDMSKGQLLKRIDTLIREVEEQEIEFDLTPYKETAKQLRKMKKREEYEEVMSEILLAYTPQRKARKPKQFLPEKNTINPIVPVKNLAKSSEDLSAKKEKMQVKQEETSSHFFQKLKRNFFGNAQEK</sequence>
<dbReference type="AlphaFoldDB" id="A0A1T4KTC1"/>
<accession>A0A1T4KTC1</accession>
<keyword evidence="2" id="KW-1185">Reference proteome</keyword>
<dbReference type="Proteomes" id="UP000190328">
    <property type="component" value="Unassembled WGS sequence"/>
</dbReference>
<evidence type="ECO:0000313" key="2">
    <source>
        <dbReference type="Proteomes" id="UP000190328"/>
    </source>
</evidence>
<dbReference type="EMBL" id="FUXI01000003">
    <property type="protein sequence ID" value="SJZ45694.1"/>
    <property type="molecule type" value="Genomic_DNA"/>
</dbReference>